<protein>
    <recommendedName>
        <fullName evidence="4">Arsenate reductase</fullName>
        <ecNumber evidence="4">1.20.4.1</ecNumber>
    </recommendedName>
</protein>
<dbReference type="AlphaFoldDB" id="A0A558D9H4"/>
<evidence type="ECO:0000313" key="6">
    <source>
        <dbReference type="Proteomes" id="UP000317355"/>
    </source>
</evidence>
<dbReference type="EMBL" id="VMRY01000012">
    <property type="protein sequence ID" value="TVT57623.1"/>
    <property type="molecule type" value="Genomic_DNA"/>
</dbReference>
<evidence type="ECO:0000256" key="1">
    <source>
        <dbReference type="ARBA" id="ARBA00007198"/>
    </source>
</evidence>
<dbReference type="NCBIfam" id="TIGR00014">
    <property type="entry name" value="arsC"/>
    <property type="match status" value="1"/>
</dbReference>
<dbReference type="Gene3D" id="3.40.30.10">
    <property type="entry name" value="Glutaredoxin"/>
    <property type="match status" value="1"/>
</dbReference>
<dbReference type="PANTHER" id="PTHR30041">
    <property type="entry name" value="ARSENATE REDUCTASE"/>
    <property type="match status" value="1"/>
</dbReference>
<evidence type="ECO:0000256" key="4">
    <source>
        <dbReference type="RuleBase" id="RU362029"/>
    </source>
</evidence>
<dbReference type="Proteomes" id="UP000317355">
    <property type="component" value="Unassembled WGS sequence"/>
</dbReference>
<dbReference type="GO" id="GO:0008794">
    <property type="term" value="F:arsenate reductase (glutaredoxin) activity"/>
    <property type="evidence" value="ECO:0007669"/>
    <property type="project" value="UniProtKB-UniRule"/>
</dbReference>
<name>A0A558D9H4_9GAMM</name>
<dbReference type="PROSITE" id="PS51353">
    <property type="entry name" value="ARSC"/>
    <property type="match status" value="1"/>
</dbReference>
<dbReference type="InterPro" id="IPR006660">
    <property type="entry name" value="Arsenate_reductase-like"/>
</dbReference>
<gene>
    <name evidence="5" type="primary">arsC</name>
    <name evidence="5" type="ORF">FHK82_05435</name>
</gene>
<comment type="caution">
    <text evidence="5">The sequence shown here is derived from an EMBL/GenBank/DDBJ whole genome shotgun (WGS) entry which is preliminary data.</text>
</comment>
<evidence type="ECO:0000256" key="2">
    <source>
        <dbReference type="ARBA" id="ARBA00023002"/>
    </source>
</evidence>
<dbReference type="PANTHER" id="PTHR30041:SF4">
    <property type="entry name" value="ARSENATE REDUCTASE"/>
    <property type="match status" value="1"/>
</dbReference>
<organism evidence="5 6">
    <name type="scientific">Sedimenticola thiotaurini</name>
    <dbReference type="NCBI Taxonomy" id="1543721"/>
    <lineage>
        <taxon>Bacteria</taxon>
        <taxon>Pseudomonadati</taxon>
        <taxon>Pseudomonadota</taxon>
        <taxon>Gammaproteobacteria</taxon>
        <taxon>Chromatiales</taxon>
        <taxon>Sedimenticolaceae</taxon>
        <taxon>Sedimenticola</taxon>
    </lineage>
</organism>
<dbReference type="CDD" id="cd03034">
    <property type="entry name" value="ArsC_ArsC"/>
    <property type="match status" value="1"/>
</dbReference>
<comment type="catalytic activity">
    <reaction evidence="4">
        <text>[glutaredoxin]-dithiol + arsenate + glutathione + H(+) = glutathionyl-S-S-[glutaredoxin] + arsenite + H2O</text>
        <dbReference type="Rhea" id="RHEA:22016"/>
        <dbReference type="Rhea" id="RHEA-COMP:10729"/>
        <dbReference type="Rhea" id="RHEA-COMP:17668"/>
        <dbReference type="ChEBI" id="CHEBI:15377"/>
        <dbReference type="ChEBI" id="CHEBI:15378"/>
        <dbReference type="ChEBI" id="CHEBI:29242"/>
        <dbReference type="ChEBI" id="CHEBI:29950"/>
        <dbReference type="ChEBI" id="CHEBI:48597"/>
        <dbReference type="ChEBI" id="CHEBI:57925"/>
        <dbReference type="ChEBI" id="CHEBI:146199"/>
        <dbReference type="EC" id="1.20.4.1"/>
    </reaction>
</comment>
<keyword evidence="2 4" id="KW-0560">Oxidoreductase</keyword>
<proteinExistence type="inferred from homology"/>
<dbReference type="SUPFAM" id="SSF52833">
    <property type="entry name" value="Thioredoxin-like"/>
    <property type="match status" value="1"/>
</dbReference>
<sequence length="115" mass="13118">MSVKIYHNPQCSKSRQTLQIIRDEGVDAEIIEYLKTPPSRDELIGLLDGLGLEPRQLMRQGEAEYQQAGLDNPDLTRDQLIQAMLDYPRLIERPIVVKDGKVIIGRPPERVLDIL</sequence>
<dbReference type="EC" id="1.20.4.1" evidence="4"/>
<dbReference type="InterPro" id="IPR036249">
    <property type="entry name" value="Thioredoxin-like_sf"/>
</dbReference>
<evidence type="ECO:0000313" key="5">
    <source>
        <dbReference type="EMBL" id="TVT57623.1"/>
    </source>
</evidence>
<comment type="similarity">
    <text evidence="1 3 4">Belongs to the ArsC family.</text>
</comment>
<dbReference type="InterPro" id="IPR006659">
    <property type="entry name" value="Arsenate_reductase"/>
</dbReference>
<reference evidence="5 6" key="1">
    <citation type="submission" date="2019-07" db="EMBL/GenBank/DDBJ databases">
        <title>The pathways for chlorine oxyanion respiration interact through the shared metabolite chlorate.</title>
        <authorList>
            <person name="Barnum T.P."/>
            <person name="Cheng Y."/>
            <person name="Hill K.A."/>
            <person name="Lucas L.N."/>
            <person name="Carlson H.K."/>
            <person name="Coates J.D."/>
        </authorList>
    </citation>
    <scope>NUCLEOTIDE SEQUENCE [LARGE SCALE GENOMIC DNA]</scope>
    <source>
        <strain evidence="5">BK-3</strain>
    </source>
</reference>
<dbReference type="Pfam" id="PF03960">
    <property type="entry name" value="ArsC"/>
    <property type="match status" value="1"/>
</dbReference>
<evidence type="ECO:0000256" key="3">
    <source>
        <dbReference type="PROSITE-ProRule" id="PRU01282"/>
    </source>
</evidence>
<accession>A0A558D9H4</accession>